<accession>A0AC35TPY9</accession>
<dbReference type="WBParaSite" id="RSKR_0000314200.1">
    <property type="protein sequence ID" value="RSKR_0000314200.1"/>
    <property type="gene ID" value="RSKR_0000314200"/>
</dbReference>
<evidence type="ECO:0000313" key="1">
    <source>
        <dbReference type="Proteomes" id="UP000095286"/>
    </source>
</evidence>
<reference evidence="2" key="1">
    <citation type="submission" date="2016-11" db="UniProtKB">
        <authorList>
            <consortium name="WormBaseParasite"/>
        </authorList>
    </citation>
    <scope>IDENTIFICATION</scope>
    <source>
        <strain evidence="2">KR3021</strain>
    </source>
</reference>
<evidence type="ECO:0000313" key="2">
    <source>
        <dbReference type="WBParaSite" id="RSKR_0000314200.1"/>
    </source>
</evidence>
<organism evidence="1 2">
    <name type="scientific">Rhabditophanes sp. KR3021</name>
    <dbReference type="NCBI Taxonomy" id="114890"/>
    <lineage>
        <taxon>Eukaryota</taxon>
        <taxon>Metazoa</taxon>
        <taxon>Ecdysozoa</taxon>
        <taxon>Nematoda</taxon>
        <taxon>Chromadorea</taxon>
        <taxon>Rhabditida</taxon>
        <taxon>Tylenchina</taxon>
        <taxon>Panagrolaimomorpha</taxon>
        <taxon>Strongyloidoidea</taxon>
        <taxon>Alloionematidae</taxon>
        <taxon>Rhabditophanes</taxon>
    </lineage>
</organism>
<protein>
    <submittedName>
        <fullName evidence="2">Lipase</fullName>
    </submittedName>
</protein>
<proteinExistence type="predicted"/>
<name>A0AC35TPY9_9BILA</name>
<sequence>MLVLFLLVNVVFLLGKADRTIDLITQNGYPGQSFEAITEDGYILKLHRIPFAKNNQSIEKPIIFLQHGILSSSSIFVVTPESPAFVFADNGFDVWLGNARGNEYSSTHTTLSNSSQLFWTFSWDEMAKFDIDAMINRALEVSGAKSLNYLGHNEGSLVMLAKLATDMAINSKIDKFFALAPIGTLANAKGGLPYMTNLLYKEQALSKSILGTKAFIPSEWLISTISHTICQKPADPSICKNMLFLLSGTFNPQLNISLIPIYTSTTPSTTSTQNMIHYMQMVQNGKLQMFDYRNNTLNQQKYDSPTPPSYDLSKITKVPIYLYFSEFDFLADKEDVQMEIINYLDYQIIKHNEEFRGYGDLDFIWGTDVIKQIYLPIVEIIKSEM</sequence>
<dbReference type="Proteomes" id="UP000095286">
    <property type="component" value="Unplaced"/>
</dbReference>